<dbReference type="InterPro" id="IPR050104">
    <property type="entry name" value="FMN-dep_NADH:Q_OxRdtase_AzoR1"/>
</dbReference>
<evidence type="ECO:0000259" key="7">
    <source>
        <dbReference type="Pfam" id="PF02525"/>
    </source>
</evidence>
<dbReference type="InterPro" id="IPR023048">
    <property type="entry name" value="NADH:quinone_OxRdtase_FMN_depd"/>
</dbReference>
<evidence type="ECO:0000256" key="6">
    <source>
        <dbReference type="ARBA" id="ARBA00048542"/>
    </source>
</evidence>
<dbReference type="Gene3D" id="3.40.50.360">
    <property type="match status" value="1"/>
</dbReference>
<dbReference type="PANTHER" id="PTHR43741">
    <property type="entry name" value="FMN-DEPENDENT NADH-AZOREDUCTASE 1"/>
    <property type="match status" value="1"/>
</dbReference>
<sequence length="209" mass="23285">MTAKTILHINSSGRYKDSITRQVSELVVEHLKESAALQEVIKRDVAEGVPFINEVWINSNFTAQEERTEEQKMALSFSNELVAELKKSDYIVMATPIYNFSIPAVLKAWIDLIARAGLTFRYTENGPVGLLENKKAIVVMASGGVPIGSEMDMASGYLKFVLGFIGIHDVTIIDASVIDYLDDDEKKHRVKSQIAGLIDLEKPDGRRKK</sequence>
<dbReference type="EC" id="1.7.1.17" evidence="5"/>
<dbReference type="GO" id="GO:0016655">
    <property type="term" value="F:oxidoreductase activity, acting on NAD(P)H, quinone or similar compound as acceptor"/>
    <property type="evidence" value="ECO:0007669"/>
    <property type="project" value="InterPro"/>
</dbReference>
<accession>A0A3B0W145</accession>
<dbReference type="GO" id="GO:0010181">
    <property type="term" value="F:FMN binding"/>
    <property type="evidence" value="ECO:0007669"/>
    <property type="project" value="InterPro"/>
</dbReference>
<reference evidence="8" key="1">
    <citation type="submission" date="2018-06" db="EMBL/GenBank/DDBJ databases">
        <authorList>
            <person name="Zhirakovskaya E."/>
        </authorList>
    </citation>
    <scope>NUCLEOTIDE SEQUENCE</scope>
</reference>
<proteinExistence type="inferred from homology"/>
<evidence type="ECO:0000256" key="4">
    <source>
        <dbReference type="ARBA" id="ARBA00023027"/>
    </source>
</evidence>
<evidence type="ECO:0000256" key="3">
    <source>
        <dbReference type="ARBA" id="ARBA00023002"/>
    </source>
</evidence>
<dbReference type="InterPro" id="IPR029039">
    <property type="entry name" value="Flavoprotein-like_sf"/>
</dbReference>
<comment type="catalytic activity">
    <reaction evidence="6">
        <text>N,N-dimethyl-1,4-phenylenediamine + anthranilate + 2 NAD(+) = 2-(4-dimethylaminophenyl)diazenylbenzoate + 2 NADH + 2 H(+)</text>
        <dbReference type="Rhea" id="RHEA:55872"/>
        <dbReference type="ChEBI" id="CHEBI:15378"/>
        <dbReference type="ChEBI" id="CHEBI:15783"/>
        <dbReference type="ChEBI" id="CHEBI:16567"/>
        <dbReference type="ChEBI" id="CHEBI:57540"/>
        <dbReference type="ChEBI" id="CHEBI:57945"/>
        <dbReference type="ChEBI" id="CHEBI:71579"/>
        <dbReference type="EC" id="1.7.1.17"/>
    </reaction>
    <physiologicalReaction direction="right-to-left" evidence="6">
        <dbReference type="Rhea" id="RHEA:55874"/>
    </physiologicalReaction>
</comment>
<dbReference type="AlphaFoldDB" id="A0A3B0W145"/>
<name>A0A3B0W145_9ZZZZ</name>
<dbReference type="HAMAP" id="MF_01216">
    <property type="entry name" value="Azoreductase_type1"/>
    <property type="match status" value="1"/>
</dbReference>
<protein>
    <recommendedName>
        <fullName evidence="5">FMN-dependent NADH-azoreductase</fullName>
        <ecNumber evidence="5">1.7.1.17</ecNumber>
    </recommendedName>
</protein>
<keyword evidence="4" id="KW-0520">NAD</keyword>
<keyword evidence="2" id="KW-0288">FMN</keyword>
<keyword evidence="3 8" id="KW-0560">Oxidoreductase</keyword>
<dbReference type="PANTHER" id="PTHR43741:SF2">
    <property type="entry name" value="FMN-DEPENDENT NADH:QUINONE OXIDOREDUCTASE"/>
    <property type="match status" value="1"/>
</dbReference>
<gene>
    <name evidence="8" type="ORF">MNBD_GAMMA04-300</name>
</gene>
<evidence type="ECO:0000256" key="5">
    <source>
        <dbReference type="ARBA" id="ARBA00024061"/>
    </source>
</evidence>
<evidence type="ECO:0000256" key="2">
    <source>
        <dbReference type="ARBA" id="ARBA00022643"/>
    </source>
</evidence>
<organism evidence="8">
    <name type="scientific">hydrothermal vent metagenome</name>
    <dbReference type="NCBI Taxonomy" id="652676"/>
    <lineage>
        <taxon>unclassified sequences</taxon>
        <taxon>metagenomes</taxon>
        <taxon>ecological metagenomes</taxon>
    </lineage>
</organism>
<dbReference type="SUPFAM" id="SSF52218">
    <property type="entry name" value="Flavoproteins"/>
    <property type="match status" value="1"/>
</dbReference>
<evidence type="ECO:0000256" key="1">
    <source>
        <dbReference type="ARBA" id="ARBA00022630"/>
    </source>
</evidence>
<keyword evidence="1" id="KW-0285">Flavoprotein</keyword>
<dbReference type="InterPro" id="IPR003680">
    <property type="entry name" value="Flavodoxin_fold"/>
</dbReference>
<feature type="domain" description="Flavodoxin-like fold" evidence="7">
    <location>
        <begin position="4"/>
        <end position="188"/>
    </location>
</feature>
<dbReference type="EMBL" id="UOFB01000128">
    <property type="protein sequence ID" value="VAW46270.1"/>
    <property type="molecule type" value="Genomic_DNA"/>
</dbReference>
<dbReference type="Pfam" id="PF02525">
    <property type="entry name" value="Flavodoxin_2"/>
    <property type="match status" value="1"/>
</dbReference>
<evidence type="ECO:0000313" key="8">
    <source>
        <dbReference type="EMBL" id="VAW46270.1"/>
    </source>
</evidence>